<dbReference type="Gene3D" id="2.40.40.10">
    <property type="entry name" value="RlpA-like domain"/>
    <property type="match status" value="1"/>
</dbReference>
<evidence type="ECO:0000256" key="1">
    <source>
        <dbReference type="ARBA" id="ARBA00022729"/>
    </source>
</evidence>
<evidence type="ECO:0000313" key="4">
    <source>
        <dbReference type="EMBL" id="PPK48820.1"/>
    </source>
</evidence>
<dbReference type="InterPro" id="IPR051933">
    <property type="entry name" value="Resuscitation_pf_RpfB"/>
</dbReference>
<keyword evidence="1" id="KW-0732">Signal</keyword>
<reference evidence="4 5" key="1">
    <citation type="submission" date="2018-02" db="EMBL/GenBank/DDBJ databases">
        <title>Genomic Encyclopedia of Archaeal and Bacterial Type Strains, Phase II (KMG-II): from individual species to whole genera.</title>
        <authorList>
            <person name="Goeker M."/>
        </authorList>
    </citation>
    <scope>NUCLEOTIDE SEQUENCE [LARGE SCALE GENOMIC DNA]</scope>
    <source>
        <strain evidence="4 5">DSM 15099</strain>
    </source>
</reference>
<proteinExistence type="predicted"/>
<dbReference type="Gene3D" id="2.20.230.10">
    <property type="entry name" value="Resuscitation-promoting factor rpfb"/>
    <property type="match status" value="1"/>
</dbReference>
<dbReference type="STRING" id="37659.GCA_000703125_00829"/>
<evidence type="ECO:0000256" key="2">
    <source>
        <dbReference type="SAM" id="Phobius"/>
    </source>
</evidence>
<dbReference type="CDD" id="cd22786">
    <property type="entry name" value="DPBB_YuiC-like"/>
    <property type="match status" value="1"/>
</dbReference>
<keyword evidence="2" id="KW-1133">Transmembrane helix</keyword>
<dbReference type="GO" id="GO:0019867">
    <property type="term" value="C:outer membrane"/>
    <property type="evidence" value="ECO:0007669"/>
    <property type="project" value="InterPro"/>
</dbReference>
<dbReference type="EMBL" id="PTIS01000004">
    <property type="protein sequence ID" value="PPK48820.1"/>
    <property type="molecule type" value="Genomic_DNA"/>
</dbReference>
<dbReference type="AlphaFoldDB" id="A0A2S6FYY1"/>
<dbReference type="Pfam" id="PF03990">
    <property type="entry name" value="DUF348"/>
    <property type="match status" value="2"/>
</dbReference>
<dbReference type="InterPro" id="IPR036908">
    <property type="entry name" value="RlpA-like_sf"/>
</dbReference>
<dbReference type="PANTHER" id="PTHR39160:SF4">
    <property type="entry name" value="RESUSCITATION-PROMOTING FACTOR RPFB"/>
    <property type="match status" value="1"/>
</dbReference>
<dbReference type="GeneID" id="75089764"/>
<feature type="domain" description="G5" evidence="3">
    <location>
        <begin position="149"/>
        <end position="229"/>
    </location>
</feature>
<accession>A0A2S6FYY1</accession>
<dbReference type="SMART" id="SM01208">
    <property type="entry name" value="G5"/>
    <property type="match status" value="1"/>
</dbReference>
<keyword evidence="2" id="KW-0812">Transmembrane</keyword>
<evidence type="ECO:0000313" key="5">
    <source>
        <dbReference type="Proteomes" id="UP000239863"/>
    </source>
</evidence>
<dbReference type="SUPFAM" id="SSF50685">
    <property type="entry name" value="Barwin-like endoglucanases"/>
    <property type="match status" value="1"/>
</dbReference>
<name>A0A2S6FYY1_9CLOT</name>
<dbReference type="GO" id="GO:0009254">
    <property type="term" value="P:peptidoglycan turnover"/>
    <property type="evidence" value="ECO:0007669"/>
    <property type="project" value="InterPro"/>
</dbReference>
<dbReference type="PROSITE" id="PS51109">
    <property type="entry name" value="G5"/>
    <property type="match status" value="1"/>
</dbReference>
<dbReference type="InterPro" id="IPR010611">
    <property type="entry name" value="3D_dom"/>
</dbReference>
<dbReference type="Pfam" id="PF07501">
    <property type="entry name" value="G5"/>
    <property type="match status" value="1"/>
</dbReference>
<dbReference type="PANTHER" id="PTHR39160">
    <property type="entry name" value="CELL WALL-BINDING PROTEIN YOCH"/>
    <property type="match status" value="1"/>
</dbReference>
<organism evidence="4 5">
    <name type="scientific">Clostridium algidicarnis DSM 15099</name>
    <dbReference type="NCBI Taxonomy" id="1121295"/>
    <lineage>
        <taxon>Bacteria</taxon>
        <taxon>Bacillati</taxon>
        <taxon>Bacillota</taxon>
        <taxon>Clostridia</taxon>
        <taxon>Eubacteriales</taxon>
        <taxon>Clostridiaceae</taxon>
        <taxon>Clostridium</taxon>
    </lineage>
</organism>
<sequence>MFDKFKSKIKNYFSNGPKAAFVMSLIVMGLLVTIFNMKKEITLVIDGKESKIATYKGTVQGALHDNKIVLGPKDKVDLGVNEKIKKGDQIHIKRAVDVNVEVDGEVLSILTSEDNIESMLNSEGISLEEEDRVSPSLESPIEEGLNVDITRVKTEILAENLPLDFNTTIKKDEKLANTVNKIVQEGAQGEKIVSTKIIYENGKEIDRKVISEIVVKEPVDKVVLQGSLGVLTASRGSGEDVLYKKTIKVRATAYYNSGNNGNHITATGTSTKRNPSGYSSIAVDPRVIPLGTKMYIEGYGYAIAEDTGGAIKGNTIDVFFNSASESYNWGVKYVNVYILN</sequence>
<keyword evidence="2" id="KW-0472">Membrane</keyword>
<feature type="transmembrane region" description="Helical" evidence="2">
    <location>
        <begin position="20"/>
        <end position="37"/>
    </location>
</feature>
<gene>
    <name evidence="4" type="ORF">BD821_10481</name>
</gene>
<evidence type="ECO:0000259" key="3">
    <source>
        <dbReference type="PROSITE" id="PS51109"/>
    </source>
</evidence>
<dbReference type="InterPro" id="IPR011098">
    <property type="entry name" value="G5_dom"/>
</dbReference>
<dbReference type="RefSeq" id="WP_029451532.1">
    <property type="nucleotide sequence ID" value="NZ_PTIS01000004.1"/>
</dbReference>
<dbReference type="GO" id="GO:0004553">
    <property type="term" value="F:hydrolase activity, hydrolyzing O-glycosyl compounds"/>
    <property type="evidence" value="ECO:0007669"/>
    <property type="project" value="InterPro"/>
</dbReference>
<comment type="caution">
    <text evidence="4">The sequence shown here is derived from an EMBL/GenBank/DDBJ whole genome shotgun (WGS) entry which is preliminary data.</text>
</comment>
<dbReference type="InterPro" id="IPR007137">
    <property type="entry name" value="DUF348"/>
</dbReference>
<dbReference type="Proteomes" id="UP000239863">
    <property type="component" value="Unassembled WGS sequence"/>
</dbReference>
<dbReference type="Pfam" id="PF06725">
    <property type="entry name" value="3D"/>
    <property type="match status" value="1"/>
</dbReference>
<dbReference type="OrthoDB" id="9798935at2"/>
<protein>
    <submittedName>
        <fullName evidence="4">Uncharacterized protein YabE (DUF348 family)</fullName>
    </submittedName>
</protein>